<protein>
    <submittedName>
        <fullName evidence="5">Uncharacterized protein</fullName>
    </submittedName>
</protein>
<reference evidence="5" key="1">
    <citation type="submission" date="2009-08" db="EMBL/GenBank/DDBJ databases">
        <title>Annotation of Salpingoeca rosetta.</title>
        <authorList>
            <consortium name="The Broad Institute Genome Sequencing Platform"/>
            <person name="Russ C."/>
            <person name="Cuomo C."/>
            <person name="Burger G."/>
            <person name="Gray M.W."/>
            <person name="Holland P.W.H."/>
            <person name="King N."/>
            <person name="Lang F.B.F."/>
            <person name="Roger A.J."/>
            <person name="Ruiz-Trillo I."/>
            <person name="Young S.K."/>
            <person name="Zeng Q."/>
            <person name="Gargeya S."/>
            <person name="Alvarado L."/>
            <person name="Berlin A."/>
            <person name="Chapman S.B."/>
            <person name="Chen Z."/>
            <person name="Freedman E."/>
            <person name="Gellesch M."/>
            <person name="Goldberg J."/>
            <person name="Griggs A."/>
            <person name="Gujja S."/>
            <person name="Heilman E."/>
            <person name="Heiman D."/>
            <person name="Howarth C."/>
            <person name="Mehta T."/>
            <person name="Neiman D."/>
            <person name="Pearson M."/>
            <person name="Roberts A."/>
            <person name="Saif S."/>
            <person name="Shea T."/>
            <person name="Shenoy N."/>
            <person name="Sisk P."/>
            <person name="Stolte C."/>
            <person name="Sykes S."/>
            <person name="White J."/>
            <person name="Yandava C."/>
            <person name="Haas B."/>
            <person name="Nusbaum C."/>
            <person name="Birren B."/>
        </authorList>
    </citation>
    <scope>NUCLEOTIDE SEQUENCE [LARGE SCALE GENOMIC DNA]</scope>
    <source>
        <strain evidence="5">ATCC 50818</strain>
    </source>
</reference>
<organism evidence="6">
    <name type="scientific">Salpingoeca rosetta (strain ATCC 50818 / BSB-021)</name>
    <dbReference type="NCBI Taxonomy" id="946362"/>
    <lineage>
        <taxon>Eukaryota</taxon>
        <taxon>Choanoflagellata</taxon>
        <taxon>Craspedida</taxon>
        <taxon>Salpingoecidae</taxon>
        <taxon>Salpingoeca</taxon>
    </lineage>
</organism>
<dbReference type="GO" id="GO:0005179">
    <property type="term" value="F:hormone activity"/>
    <property type="evidence" value="ECO:0007669"/>
    <property type="project" value="TreeGrafter"/>
</dbReference>
<keyword evidence="3" id="KW-0732">Signal</keyword>
<dbReference type="InterPro" id="IPR052136">
    <property type="entry name" value="Adipolin/Erythroferrone-rel"/>
</dbReference>
<dbReference type="GeneID" id="16073926"/>
<evidence type="ECO:0000256" key="4">
    <source>
        <dbReference type="SAM" id="MobiDB-lite"/>
    </source>
</evidence>
<gene>
    <name evidence="5" type="ORF">PTSG_12324</name>
</gene>
<evidence type="ECO:0000313" key="5">
    <source>
        <dbReference type="EMBL" id="EGD73786.1"/>
    </source>
</evidence>
<dbReference type="Proteomes" id="UP000007799">
    <property type="component" value="Unassembled WGS sequence"/>
</dbReference>
<keyword evidence="6" id="KW-1185">Reference proteome</keyword>
<dbReference type="EMBL" id="GL832967">
    <property type="protein sequence ID" value="EGD73786.1"/>
    <property type="molecule type" value="Genomic_DNA"/>
</dbReference>
<evidence type="ECO:0000256" key="2">
    <source>
        <dbReference type="ARBA" id="ARBA00022525"/>
    </source>
</evidence>
<dbReference type="InParanoid" id="F2UBC0"/>
<proteinExistence type="predicted"/>
<sequence length="3781" mass="392139">MNGNPSSTLLSGSPFSGSQTFVTDTTAPGLVSFGIDMEAGTVALTFDESIDSVSLQATGMTLQTAMWASGAAYSANHTLTGGSVTVLSSTTLELALLTADVQRLKALDLCLGAAANCTLSAAGGFVQDLALSPNEALAISRAAALNASAIVADVTSPRIAAFTLDVDVGTLLVTFNEPVRGESFDPTGLTVQAARTSAIESVTLTGGAVSLVRAEAGDVGSRVVRVDLLQDDTVSLKLNLNLATAQADTYLSATNATVQDMSGNWNAPVPTNDARPSSVYQRDETPAALVSYELDMLAGTLSLTFSDVVDVSTLRVQSIALVNAGTSYALQSSTTNSTDGLYVVIDLSVEDLLGVLRVPGLARTRDTTFLTMDATALDDFAGLDVAVVTSDSPQQALAFVADTAAPALVSFDFNLTAGDLALTFSEPVNASTVDFARIQLRAAANATDAALTLSLTGGALTQSADDRVLYVRMTAADFLALQAKRALATNASTTFVFVDGLLDDYFGNTLAAADATAQQVAVFGEDTRAPTLVSVSLDLDARTMSMVFSETMDSASFEPSVVRFACGNATSFRSGTHATLSIAAAEASAIQAQAGVVSNVHSVVVLVSSDLAQDTAGNQVRRMAGVEVQIVLDQTSPAIASLSMDLNIGDMTVRFDEPIMEVSLNASCIAVQSLVNASLPAVLLANSSAETLYGQQEALVTLGPYDLNQLKGLVWKSGSANLSAQICVAFGVDLAQNPSVSRTLNVTVSSLDETAPEVISASLNLTSGIVQLVIDEPVVATSLDVTKLEVGGGIRGSVVRLNASTLLHAQDSALRTVLQLRVPDLVLDQLKFLVAGSEGDVVIGIESGAMVDASDNEIQASVGNDSVAFSQIAVDTAAPAISEFRVNLNASTISISMTEPIDASAGILTDKLRLLVDNVLLLRPQRMPVSVSNYARSLTFTLSSDDANLVKAALARAGLVSTIQLTAEPSFCVDLFSNALQRISTPLNASVVVSDVSAPNLLQFGYDNGRGLVRLQFSEPVDLSTVNISAAALTNANGSFTVGLENSTILGSNNNTWVTLKLANAEHWTVQTTAAIGSDVNSTFLLVPNATIVKDVFGNALVAEDLRGGVRVQATFVVPDTVAPSLVSGSLNMATGVLQLRLSEPVSIDSFNLTRLVLHNSKNRDDSTAKLVLSDSVALRSVTQPTEVKVALSQRELDAVKVDRTLAVNTSTAWFTLEAGAVQDYAKVPNERTEGLLIAELVPDSVKPVLVASYLNMTSLELALIFSEPVASRSINTSLISLAGDRGVPAARTVTLAGASVVGQLLSRRAMINLHGHVAFAIQADLGVATSRNDSVLRLAEGFVIDTSGNAIAFQEAVVTDFTPDERAPLATAAALDLDALTLNITFDEVVRTCNLTSIFVSDAENASSAGRVPLVGSNASFSLNILRVELSQAVANALKSHETVCRSPTSCYVVLGRGSVADASENQVADVQPVLVLPYVQDRTPPTITAFALDVEAGELRLRFDEPVDVSAANASLSSLNMSLQSVPSASFAPSPLVVNLRSPLSVQAVGGLFGQRYALEMNVSIARSVIDDVKRAYPLASSTQQTFLAVGGGAFRDARGNPSNAIDAEKALVVERLHPDLVAPVLLATSIDFAAESIVLTFDEPVNSSSLALAGISAIGGLGRVALQVTDVQPAHGTVVVEATLADESLAWLKLSAVELQQGGVAVELRTGAIRDWNGNQVRQTAQALKLDSADSTASRLLAFNVTWTDENVGVTLVFDEPVNTTTLGLESVLTLSNCSRDGSQISTVVHAAALHGGFVPGGNESSAVFVSGANATSIRYEQDGVAIAIADSMAEEMQFARVCLARDACCLGLTAGFVQNHFRVASAPVSLNETARPSVLEPDVSRPTLVGFVVLDLNSRELVLSFSEPMDETSLNATQLKLEGAAFPGHTSDVLVLSEPERVDVGASGTLLTLTLSLEDAAGIKLRSSLCVSAASCWLRLMDGAIMDASGNAVVGIEPSTASDPERDTPLLVLDNTGPSVLEFSLNLDAGTFGVRFDEPVARDSIDSRLGSISANGNSTSWDVQLRGSVLSSSADLRSFTLSLEEGDANGIKALAAAGLCTTPASCFLRTDNGFAADVFGNDNSAQSAVPVGTLIGDATGPELTEVALLDLTRGILELEFNEPVNASSLDVSRIVLVNATAGGSAPASFVGSLRLSEAPLRVSYRDGATKTGLVVALSSAQLEAISTRLDIAVSQDTSYAFMDAGAVQDMAGNLLANRTSALACTSYVSAGRASIVGVELDLDEGVLKLTLSAAVSAQSLRAEELRLQNVGDADAATQAGTLVSHTLLAASSNTNSRDGFSVTVILAEEDLNAIKGQRALATSRNNTFLVASGEALTGLDGAAILAVVRGAALQATRVVADGTPPALVGFNFSRELGVIDLSFSEVVDVAMLNASALTLTATNATDTASFTVPAGSRVSVPAGANVGSGALQATVKLSEQALWALKTTQGVGEAIASSRLVAAAGFVADMAGNRMVALARRSALVATAFEGDATPPELLSFNLNMTALLLTLNMSEPVPRASLQEQHVALLASATAPIGVTLDGGVVGVELSAYDTIVTVKLSAELADAIHSVPGLCLSADSCFLSAGSAAATDTAANALVATTGLRVSVFARDSRAPVLLGFELDMTAEVLVLTFDKVLNTTELARRYVTLPSSVILQSNDTALTLSGSRVVDAGVSRRVNITLSSNDAFQVQLSDGIGRTTADTFLALNAGTGLTDVSGNEVLATGALQAKTVRADTRRPRLVSYEVDMTLGSLVLVFTEPVRVSSVDATALTLVGAGGGRNVTLRGGNVRGDNGLRIELRMTRGDLDAVKASGGLFANASNTGLLMAAHLCDDMAGNALEPVLAPLQASAFVQDVNQPLLVEFDLNMNSRVLTLVFNESVDVGTLNVSAIVLEPNSSSAAAGSGHRLQGGHVAGTDVLARRIDVALESADVDVLTQKRIAVSRERAWLSHASGLVQDRAGRRAVARGSEGSGVSALGALLCANFTTDTTAPVLVDFTLSLTSNELWLTFSETVVGASLDLSRVVLQNVTNATANTFPVVTTVTTANGPVRVVSGNELRFEAVRLGSGSQVADGQPWAFPVLRVELAFEDVERLRASLSLAVSRESTFLRYDAEAFSDVFAQRAGALTADEAAACGAFERDGVAPRVVAVGVDLSQRGHANVTLEFSETVDVQSLQVTAISFLNITTGALDAGAVTLRRAGTGVQQEGGFILAGYGRHVSLSLSAADLQALQLRPSLVATQNRTLVQVAAGAVTDTAGNAISATEAFVPVVFLSDESGPVLDAFELDMDDGVLVLTFDEVVAVDTFDVSAVVLLSNASVDVVDRDGRATSNETWFRLTPDSEAHGWSGSSLSADLLSTQIAVVLGADDLNELKARRSVASNAATSVLVLAAGAVADGFGNTNEAIHATRNLQPARFVADVTGPVLRRFALDMNEALLEMTFDEPVLASSLNASLLVIQGVANSALAGATQLRLGTNGTKVSYGATALVLRMALADADVYLLKARGGLATARASTYLRADAGFVRDTASNAAVGTPHSTALGVSSDFVADSVPPALLRFTFDLDSAVVQLTFSEPVASGTLDATKMFVAGAPLSTGGDTGYRAASETAGAEYVEMHVLRVDLTGAFIGTLKLDAAVATAQENTWLVGERGFVRDMQGNQADPEAGVMAAGYHGDDTRPSVAGYVIDMTSGMLTLTFDDVVNARSFDRSGLSFVPFSDEGQSGGGGTDQTSVVALEP</sequence>
<feature type="region of interest" description="Disordered" evidence="4">
    <location>
        <begin position="3761"/>
        <end position="3781"/>
    </location>
</feature>
<comment type="subcellular location">
    <subcellularLocation>
        <location evidence="1">Secreted</location>
    </subcellularLocation>
</comment>
<keyword evidence="2" id="KW-0964">Secreted</keyword>
<dbReference type="GO" id="GO:0005615">
    <property type="term" value="C:extracellular space"/>
    <property type="evidence" value="ECO:0007669"/>
    <property type="project" value="TreeGrafter"/>
</dbReference>
<evidence type="ECO:0000256" key="1">
    <source>
        <dbReference type="ARBA" id="ARBA00004613"/>
    </source>
</evidence>
<dbReference type="OrthoDB" id="194033at2759"/>
<dbReference type="OMA" id="HYESSAC"/>
<dbReference type="PANTHER" id="PTHR24019">
    <property type="entry name" value="ADIPOLIN"/>
    <property type="match status" value="1"/>
</dbReference>
<feature type="compositionally biased region" description="Low complexity" evidence="4">
    <location>
        <begin position="3772"/>
        <end position="3781"/>
    </location>
</feature>
<evidence type="ECO:0000256" key="3">
    <source>
        <dbReference type="ARBA" id="ARBA00022729"/>
    </source>
</evidence>
<evidence type="ECO:0000313" key="6">
    <source>
        <dbReference type="Proteomes" id="UP000007799"/>
    </source>
</evidence>
<accession>F2UBC0</accession>
<dbReference type="RefSeq" id="XP_004993349.1">
    <property type="nucleotide sequence ID" value="XM_004993292.1"/>
</dbReference>
<name>F2UBC0_SALR5</name>
<dbReference type="PANTHER" id="PTHR24019:SF5">
    <property type="entry name" value="ADIPOLIN"/>
    <property type="match status" value="1"/>
</dbReference>
<dbReference type="KEGG" id="sre:PTSG_12324"/>
<dbReference type="eggNOG" id="ENOG502S38J">
    <property type="taxonomic scope" value="Eukaryota"/>
</dbReference>